<proteinExistence type="predicted"/>
<evidence type="ECO:0000256" key="2">
    <source>
        <dbReference type="SAM" id="SignalP"/>
    </source>
</evidence>
<comment type="caution">
    <text evidence="4">The sequence shown here is derived from an EMBL/GenBank/DDBJ whole genome shotgun (WGS) entry which is preliminary data.</text>
</comment>
<keyword evidence="1 2" id="KW-0732">Signal</keyword>
<name>A0A8J6Q9J6_9FLAO</name>
<dbReference type="AlphaFoldDB" id="A0A8J6Q9J6"/>
<gene>
    <name evidence="4" type="ORF">ICJ83_16120</name>
</gene>
<dbReference type="InterPro" id="IPR012334">
    <property type="entry name" value="Pectin_lyas_fold"/>
</dbReference>
<protein>
    <submittedName>
        <fullName evidence="4">T9SS type A sorting domain-containing protein</fullName>
    </submittedName>
</protein>
<accession>A0A8J6Q9J6</accession>
<evidence type="ECO:0000256" key="1">
    <source>
        <dbReference type="ARBA" id="ARBA00022729"/>
    </source>
</evidence>
<evidence type="ECO:0000313" key="4">
    <source>
        <dbReference type="EMBL" id="MBD0833660.1"/>
    </source>
</evidence>
<dbReference type="EMBL" id="JACVXB010000012">
    <property type="protein sequence ID" value="MBD0833660.1"/>
    <property type="molecule type" value="Genomic_DNA"/>
</dbReference>
<dbReference type="InterPro" id="IPR026444">
    <property type="entry name" value="Secre_tail"/>
</dbReference>
<dbReference type="SUPFAM" id="SSF51126">
    <property type="entry name" value="Pectin lyase-like"/>
    <property type="match status" value="1"/>
</dbReference>
<evidence type="ECO:0000259" key="3">
    <source>
        <dbReference type="Pfam" id="PF18962"/>
    </source>
</evidence>
<feature type="chain" id="PRO_5035261656" evidence="2">
    <location>
        <begin position="25"/>
        <end position="566"/>
    </location>
</feature>
<dbReference type="Pfam" id="PF18962">
    <property type="entry name" value="Por_Secre_tail"/>
    <property type="match status" value="1"/>
</dbReference>
<dbReference type="Proteomes" id="UP000600588">
    <property type="component" value="Unassembled WGS sequence"/>
</dbReference>
<feature type="signal peptide" evidence="2">
    <location>
        <begin position="1"/>
        <end position="24"/>
    </location>
</feature>
<evidence type="ECO:0000313" key="5">
    <source>
        <dbReference type="Proteomes" id="UP000600588"/>
    </source>
</evidence>
<feature type="domain" description="Secretion system C-terminal sorting" evidence="3">
    <location>
        <begin position="487"/>
        <end position="564"/>
    </location>
</feature>
<sequence length="566" mass="60223">MKRKLLLSTLTLSLFLVFTPNVNAQQNIYVKTSAAGTSDGSSWENATTLTDALGMTLNDGDMIHIAEGTYVPTNNVSVTPAEDDGLYKTFEISKNIHLIAGYPAAITDETIDASPESYTTTLSGDINGDGSVRMRRVVTIGAPIVSGQSVIFKGLTIQDGYANYVGSLEINGVNIFDSFGGGLAIHASNVEMNQCTIRHNGGRSRGSISAHESVLVMNNCNIIDNNEDTTNTGFGRGLYVVNSIATLNECNLSGNVNYAGQSGALYSEGSTVNLYNSTVANNQSGTYSAGVYLHLGSTGNFVNCTFYGNKVTTANDYYPASILARSNNGVSTAYIISSTFTGGEANYEVAWYTNTTVLNLYNSIISGTNTTGTVRPGAIETNNKMILGADVLDASGSTISSDFDASTMLGTFDGNICALTGTNNPAITNGMSLAELTTVCDALNIPSEIYSMDQANVSRSGKISIGAVVLDGTLSIDKNGFAAGLKLYPNPTTDRKITLDLGHNFTYENLTITVFDITGRTLKSLNQIKKQSNKYDLDLNFVSKNQFVMIHINNGQNSATFKVLVK</sequence>
<reference evidence="4 5" key="1">
    <citation type="submission" date="2020-09" db="EMBL/GenBank/DDBJ databases">
        <title>TT11 complete genome.</title>
        <authorList>
            <person name="Wu Z."/>
        </authorList>
    </citation>
    <scope>NUCLEOTIDE SEQUENCE [LARGE SCALE GENOMIC DNA]</scope>
    <source>
        <strain evidence="4 5">TT11</strain>
    </source>
</reference>
<dbReference type="NCBIfam" id="TIGR04183">
    <property type="entry name" value="Por_Secre_tail"/>
    <property type="match status" value="1"/>
</dbReference>
<dbReference type="RefSeq" id="WP_188231439.1">
    <property type="nucleotide sequence ID" value="NZ_JACVXB010000012.1"/>
</dbReference>
<dbReference type="InterPro" id="IPR011050">
    <property type="entry name" value="Pectin_lyase_fold/virulence"/>
</dbReference>
<organism evidence="4 5">
    <name type="scientific">Aestuariibaculum sediminum</name>
    <dbReference type="NCBI Taxonomy" id="2770637"/>
    <lineage>
        <taxon>Bacteria</taxon>
        <taxon>Pseudomonadati</taxon>
        <taxon>Bacteroidota</taxon>
        <taxon>Flavobacteriia</taxon>
        <taxon>Flavobacteriales</taxon>
        <taxon>Flavobacteriaceae</taxon>
    </lineage>
</organism>
<keyword evidence="5" id="KW-1185">Reference proteome</keyword>
<dbReference type="Gene3D" id="2.160.20.10">
    <property type="entry name" value="Single-stranded right-handed beta-helix, Pectin lyase-like"/>
    <property type="match status" value="1"/>
</dbReference>